<evidence type="ECO:0000256" key="2">
    <source>
        <dbReference type="ARBA" id="ARBA00022679"/>
    </source>
</evidence>
<keyword evidence="1 5" id="KW-0489">Methyltransferase</keyword>
<evidence type="ECO:0000256" key="1">
    <source>
        <dbReference type="ARBA" id="ARBA00022603"/>
    </source>
</evidence>
<dbReference type="PROSITE" id="PS00094">
    <property type="entry name" value="C5_MTASE_1"/>
    <property type="match status" value="1"/>
</dbReference>
<feature type="active site" evidence="5">
    <location>
        <position position="101"/>
    </location>
</feature>
<dbReference type="Gene3D" id="3.90.120.10">
    <property type="entry name" value="DNA Methylase, subunit A, domain 2"/>
    <property type="match status" value="1"/>
</dbReference>
<comment type="similarity">
    <text evidence="5 6">Belongs to the class I-like SAM-binding methyltransferase superfamily. C5-methyltransferase family.</text>
</comment>
<reference evidence="9 10" key="1">
    <citation type="submission" date="2020-07" db="EMBL/GenBank/DDBJ databases">
        <title>Sequencing the genomes of 1000 actinobacteria strains.</title>
        <authorList>
            <person name="Klenk H.-P."/>
        </authorList>
    </citation>
    <scope>NUCLEOTIDE SEQUENCE [LARGE SCALE GENOMIC DNA]</scope>
    <source>
        <strain evidence="9 10">DSM 44121</strain>
    </source>
</reference>
<dbReference type="GO" id="GO:0032259">
    <property type="term" value="P:methylation"/>
    <property type="evidence" value="ECO:0007669"/>
    <property type="project" value="UniProtKB-KW"/>
</dbReference>
<comment type="caution">
    <text evidence="9">The sequence shown here is derived from an EMBL/GenBank/DDBJ whole genome shotgun (WGS) entry which is preliminary data.</text>
</comment>
<dbReference type="PROSITE" id="PS51679">
    <property type="entry name" value="SAM_MT_C5"/>
    <property type="match status" value="1"/>
</dbReference>
<comment type="catalytic activity">
    <reaction evidence="7">
        <text>a 2'-deoxycytidine in DNA + S-adenosyl-L-methionine = a 5-methyl-2'-deoxycytidine in DNA + S-adenosyl-L-homocysteine + H(+)</text>
        <dbReference type="Rhea" id="RHEA:13681"/>
        <dbReference type="Rhea" id="RHEA-COMP:11369"/>
        <dbReference type="Rhea" id="RHEA-COMP:11370"/>
        <dbReference type="ChEBI" id="CHEBI:15378"/>
        <dbReference type="ChEBI" id="CHEBI:57856"/>
        <dbReference type="ChEBI" id="CHEBI:59789"/>
        <dbReference type="ChEBI" id="CHEBI:85452"/>
        <dbReference type="ChEBI" id="CHEBI:85454"/>
        <dbReference type="EC" id="2.1.1.37"/>
    </reaction>
</comment>
<name>A0A7W3JAD9_9MICO</name>
<evidence type="ECO:0000256" key="5">
    <source>
        <dbReference type="PROSITE-ProRule" id="PRU01016"/>
    </source>
</evidence>
<keyword evidence="2 5" id="KW-0808">Transferase</keyword>
<dbReference type="Pfam" id="PF00145">
    <property type="entry name" value="DNA_methylase"/>
    <property type="match status" value="1"/>
</dbReference>
<evidence type="ECO:0000256" key="7">
    <source>
        <dbReference type="RuleBase" id="RU000417"/>
    </source>
</evidence>
<feature type="region of interest" description="Disordered" evidence="8">
    <location>
        <begin position="517"/>
        <end position="536"/>
    </location>
</feature>
<dbReference type="InterPro" id="IPR018117">
    <property type="entry name" value="C5_DNA_meth_AS"/>
</dbReference>
<dbReference type="SUPFAM" id="SSF53335">
    <property type="entry name" value="S-adenosyl-L-methionine-dependent methyltransferases"/>
    <property type="match status" value="1"/>
</dbReference>
<accession>A0A7W3JAD9</accession>
<dbReference type="GO" id="GO:0003886">
    <property type="term" value="F:DNA (cytosine-5-)-methyltransferase activity"/>
    <property type="evidence" value="ECO:0007669"/>
    <property type="project" value="UniProtKB-EC"/>
</dbReference>
<evidence type="ECO:0000256" key="6">
    <source>
        <dbReference type="RuleBase" id="RU000416"/>
    </source>
</evidence>
<dbReference type="EMBL" id="JACGWV010000001">
    <property type="protein sequence ID" value="MBA8809226.1"/>
    <property type="molecule type" value="Genomic_DNA"/>
</dbReference>
<keyword evidence="10" id="KW-1185">Reference proteome</keyword>
<dbReference type="Gene3D" id="3.40.50.150">
    <property type="entry name" value="Vaccinia Virus protein VP39"/>
    <property type="match status" value="1"/>
</dbReference>
<organism evidence="9 10">
    <name type="scientific">Promicromonospora sukumoe</name>
    <dbReference type="NCBI Taxonomy" id="88382"/>
    <lineage>
        <taxon>Bacteria</taxon>
        <taxon>Bacillati</taxon>
        <taxon>Actinomycetota</taxon>
        <taxon>Actinomycetes</taxon>
        <taxon>Micrococcales</taxon>
        <taxon>Promicromonosporaceae</taxon>
        <taxon>Promicromonospora</taxon>
    </lineage>
</organism>
<gene>
    <name evidence="9" type="ORF">FHX71_003168</name>
</gene>
<dbReference type="NCBIfam" id="TIGR00675">
    <property type="entry name" value="dcm"/>
    <property type="match status" value="1"/>
</dbReference>
<dbReference type="RefSeq" id="WP_182617938.1">
    <property type="nucleotide sequence ID" value="NZ_BAAATF010000003.1"/>
</dbReference>
<dbReference type="GO" id="GO:0009307">
    <property type="term" value="P:DNA restriction-modification system"/>
    <property type="evidence" value="ECO:0007669"/>
    <property type="project" value="UniProtKB-KW"/>
</dbReference>
<keyword evidence="3 5" id="KW-0949">S-adenosyl-L-methionine</keyword>
<dbReference type="Proteomes" id="UP000540568">
    <property type="component" value="Unassembled WGS sequence"/>
</dbReference>
<dbReference type="EC" id="2.1.1.37" evidence="7"/>
<dbReference type="InterPro" id="IPR001525">
    <property type="entry name" value="C5_MeTfrase"/>
</dbReference>
<evidence type="ECO:0000256" key="3">
    <source>
        <dbReference type="ARBA" id="ARBA00022691"/>
    </source>
</evidence>
<dbReference type="InterPro" id="IPR050750">
    <property type="entry name" value="C5-MTase"/>
</dbReference>
<protein>
    <recommendedName>
        <fullName evidence="7">Cytosine-specific methyltransferase</fullName>
        <ecNumber evidence="7">2.1.1.37</ecNumber>
    </recommendedName>
</protein>
<dbReference type="PRINTS" id="PR00105">
    <property type="entry name" value="C5METTRFRASE"/>
</dbReference>
<keyword evidence="4" id="KW-0680">Restriction system</keyword>
<evidence type="ECO:0000256" key="4">
    <source>
        <dbReference type="ARBA" id="ARBA00022747"/>
    </source>
</evidence>
<evidence type="ECO:0000256" key="8">
    <source>
        <dbReference type="SAM" id="MobiDB-lite"/>
    </source>
</evidence>
<sequence>MTSDAFTFVDLFAGVGGFHAALSELGGRCVYVAEKDRHAASVYRKAWLSGEDVPFAEDINDDVQIDASHTIDELLERARSGQIDLGKIPDEFDVLTAGFPCQAFSKSGKQMGVLDRIRGTLFYNILVVVAIRRPKIVFLENVKNLIGPEHRETTFRTIITALRALGYVVSDEPTVFSPHFLSPEHGGGPQSRERVFILGLRGDLAHGEEAPFVGPTRTPGWQAEKWSLTETSLADGVPAAITEGWLRAARDTVLAPRAKEVTALRGDTKPYKVTDAAWFKVYETLVKKVSASTNHRPNARGSRFPGHPIWFDVTDPVWAQRERDDARAHDGLGRKARPWKDEFLDKSERFVAEFADVLERPARRPLLAEIRALGNNAWRKFEWQAQDATSLRDCLIQVRPSGVRVKKATYTPALVAINQAPILGKDLRRLTPYEAGRVQGFPDQVYAAMRDLQPDAQSYKQFGNAVHVGTVQFALVRFMKHHFDSVEPNYFGDLDVLLENCRKHSAWNFDPITTASSARRGASGVGSSGPRERTLF</sequence>
<dbReference type="PANTHER" id="PTHR46098">
    <property type="entry name" value="TRNA (CYTOSINE(38)-C(5))-METHYLTRANSFERASE"/>
    <property type="match status" value="1"/>
</dbReference>
<dbReference type="InterPro" id="IPR029063">
    <property type="entry name" value="SAM-dependent_MTases_sf"/>
</dbReference>
<evidence type="ECO:0000313" key="10">
    <source>
        <dbReference type="Proteomes" id="UP000540568"/>
    </source>
</evidence>
<proteinExistence type="inferred from homology"/>
<evidence type="ECO:0000313" key="9">
    <source>
        <dbReference type="EMBL" id="MBA8809226.1"/>
    </source>
</evidence>
<dbReference type="PANTHER" id="PTHR46098:SF1">
    <property type="entry name" value="TRNA (CYTOSINE(38)-C(5))-METHYLTRANSFERASE"/>
    <property type="match status" value="1"/>
</dbReference>
<dbReference type="AlphaFoldDB" id="A0A7W3JAD9"/>